<accession>A0ABP4YIC2</accession>
<evidence type="ECO:0000313" key="2">
    <source>
        <dbReference type="Proteomes" id="UP001500002"/>
    </source>
</evidence>
<evidence type="ECO:0000313" key="1">
    <source>
        <dbReference type="EMBL" id="GAA1814478.1"/>
    </source>
</evidence>
<organism evidence="1 2">
    <name type="scientific">Agromyces neolithicus</name>
    <dbReference type="NCBI Taxonomy" id="269420"/>
    <lineage>
        <taxon>Bacteria</taxon>
        <taxon>Bacillati</taxon>
        <taxon>Actinomycetota</taxon>
        <taxon>Actinomycetes</taxon>
        <taxon>Micrococcales</taxon>
        <taxon>Microbacteriaceae</taxon>
        <taxon>Agromyces</taxon>
    </lineage>
</organism>
<name>A0ABP4YIC2_9MICO</name>
<sequence>MRAACWLARVALEDAVRDLLQRKSLEPGEGNMRSLLVCLEVAYLEDYAALVVRAEYAWSRLSDASHHHAFELGPTFGEVNGLIDAVALVEAGSR</sequence>
<proteinExistence type="predicted"/>
<gene>
    <name evidence="1" type="ORF">GCM10009749_24930</name>
</gene>
<comment type="caution">
    <text evidence="1">The sequence shown here is derived from an EMBL/GenBank/DDBJ whole genome shotgun (WGS) entry which is preliminary data.</text>
</comment>
<keyword evidence="2" id="KW-1185">Reference proteome</keyword>
<dbReference type="Proteomes" id="UP001500002">
    <property type="component" value="Unassembled WGS sequence"/>
</dbReference>
<protein>
    <submittedName>
        <fullName evidence="1">Uncharacterized protein</fullName>
    </submittedName>
</protein>
<reference evidence="2" key="1">
    <citation type="journal article" date="2019" name="Int. J. Syst. Evol. Microbiol.">
        <title>The Global Catalogue of Microorganisms (GCM) 10K type strain sequencing project: providing services to taxonomists for standard genome sequencing and annotation.</title>
        <authorList>
            <consortium name="The Broad Institute Genomics Platform"/>
            <consortium name="The Broad Institute Genome Sequencing Center for Infectious Disease"/>
            <person name="Wu L."/>
            <person name="Ma J."/>
        </authorList>
    </citation>
    <scope>NUCLEOTIDE SEQUENCE [LARGE SCALE GENOMIC DNA]</scope>
    <source>
        <strain evidence="2">JCM 14322</strain>
    </source>
</reference>
<dbReference type="EMBL" id="BAAANJ010000009">
    <property type="protein sequence ID" value="GAA1814478.1"/>
    <property type="molecule type" value="Genomic_DNA"/>
</dbReference>